<organism evidence="6 7">
    <name type="scientific">Patiriisocius marinistellae</name>
    <dbReference type="NCBI Taxonomy" id="2494560"/>
    <lineage>
        <taxon>Bacteria</taxon>
        <taxon>Pseudomonadati</taxon>
        <taxon>Bacteroidota</taxon>
        <taxon>Flavobacteriia</taxon>
        <taxon>Flavobacteriales</taxon>
        <taxon>Flavobacteriaceae</taxon>
        <taxon>Patiriisocius</taxon>
    </lineage>
</organism>
<comment type="caution">
    <text evidence="6">The sequence shown here is derived from an EMBL/GenBank/DDBJ whole genome shotgun (WGS) entry which is preliminary data.</text>
</comment>
<accession>A0A5J4FU27</accession>
<keyword evidence="3" id="KW-0804">Transcription</keyword>
<sequence length="519" mass="59581">MIRYVFYILISLLLSVVSYGQENAIETLNFNKSINTIYQDPDQTIKIANYFLKKSPSKIDNAKALYLRSESQKLKGNNAQSIEDLYQAKNILESINENYITSLVLVGLAQQCRYQGMHNVSKSYLSNATSLITYILDPYEKDIALSKLHQEQSAIFISESHFNDAFEILLKQNNNNDAIKKIVPGLYLETENLKAQIKLASDELESAKTIFNESLIVLKSQQLEDSSIKAVTQLGLGEVYFNENEHKIAKGFLLESLQVNIIEPKIKLRILNLLSKVYKQLDSISLSQKYYTESSLLSASLVNDERSVRNVLLSKIEENQKDTLEKDLNNYYVLGALIFTVLLIILLSYYFYNRKLDREYRQFEKIIKQIENKEKLEMVVIENATNNVKETKGVFIPSGTKNAILARLEAFENSDRFINPNMSLALLAKQLKTNTKYISEIIRTHKNKNFNTYINELRINYIINLMQGDAQYLNYKVSYLAEKCGFSSHSSFTVVFKSITDITPKQFVVFLKKNNKVAS</sequence>
<feature type="transmembrane region" description="Helical" evidence="4">
    <location>
        <begin position="331"/>
        <end position="352"/>
    </location>
</feature>
<dbReference type="InterPro" id="IPR009057">
    <property type="entry name" value="Homeodomain-like_sf"/>
</dbReference>
<dbReference type="PANTHER" id="PTHR43280">
    <property type="entry name" value="ARAC-FAMILY TRANSCRIPTIONAL REGULATOR"/>
    <property type="match status" value="1"/>
</dbReference>
<dbReference type="Proteomes" id="UP000326994">
    <property type="component" value="Unassembled WGS sequence"/>
</dbReference>
<dbReference type="InterPro" id="IPR011990">
    <property type="entry name" value="TPR-like_helical_dom_sf"/>
</dbReference>
<evidence type="ECO:0000256" key="2">
    <source>
        <dbReference type="ARBA" id="ARBA00023125"/>
    </source>
</evidence>
<dbReference type="GO" id="GO:0043565">
    <property type="term" value="F:sequence-specific DNA binding"/>
    <property type="evidence" value="ECO:0007669"/>
    <property type="project" value="InterPro"/>
</dbReference>
<evidence type="ECO:0000256" key="4">
    <source>
        <dbReference type="SAM" id="Phobius"/>
    </source>
</evidence>
<gene>
    <name evidence="6" type="ORF">ULMS_16250</name>
</gene>
<dbReference type="Gene3D" id="1.25.40.10">
    <property type="entry name" value="Tetratricopeptide repeat domain"/>
    <property type="match status" value="1"/>
</dbReference>
<dbReference type="AlphaFoldDB" id="A0A5J4FU27"/>
<dbReference type="SMART" id="SM00342">
    <property type="entry name" value="HTH_ARAC"/>
    <property type="match status" value="1"/>
</dbReference>
<dbReference type="InterPro" id="IPR018060">
    <property type="entry name" value="HTH_AraC"/>
</dbReference>
<evidence type="ECO:0000313" key="7">
    <source>
        <dbReference type="Proteomes" id="UP000326994"/>
    </source>
</evidence>
<evidence type="ECO:0000313" key="6">
    <source>
        <dbReference type="EMBL" id="GEQ86117.1"/>
    </source>
</evidence>
<dbReference type="GO" id="GO:0003700">
    <property type="term" value="F:DNA-binding transcription factor activity"/>
    <property type="evidence" value="ECO:0007669"/>
    <property type="project" value="InterPro"/>
</dbReference>
<dbReference type="OrthoDB" id="5295174at2"/>
<keyword evidence="2" id="KW-0238">DNA-binding</keyword>
<protein>
    <recommendedName>
        <fullName evidence="5">HTH araC/xylS-type domain-containing protein</fullName>
    </recommendedName>
</protein>
<keyword evidence="4" id="KW-0812">Transmembrane</keyword>
<keyword evidence="1" id="KW-0805">Transcription regulation</keyword>
<evidence type="ECO:0000259" key="5">
    <source>
        <dbReference type="PROSITE" id="PS01124"/>
    </source>
</evidence>
<proteinExistence type="predicted"/>
<evidence type="ECO:0000256" key="3">
    <source>
        <dbReference type="ARBA" id="ARBA00023163"/>
    </source>
</evidence>
<keyword evidence="4" id="KW-0472">Membrane</keyword>
<dbReference type="SUPFAM" id="SSF46689">
    <property type="entry name" value="Homeodomain-like"/>
    <property type="match status" value="1"/>
</dbReference>
<dbReference type="PROSITE" id="PS01124">
    <property type="entry name" value="HTH_ARAC_FAMILY_2"/>
    <property type="match status" value="1"/>
</dbReference>
<keyword evidence="4" id="KW-1133">Transmembrane helix</keyword>
<dbReference type="Pfam" id="PF12833">
    <property type="entry name" value="HTH_18"/>
    <property type="match status" value="1"/>
</dbReference>
<evidence type="ECO:0000256" key="1">
    <source>
        <dbReference type="ARBA" id="ARBA00023015"/>
    </source>
</evidence>
<feature type="domain" description="HTH araC/xylS-type" evidence="5">
    <location>
        <begin position="402"/>
        <end position="510"/>
    </location>
</feature>
<dbReference type="PANTHER" id="PTHR43280:SF34">
    <property type="entry name" value="ARAC-FAMILY TRANSCRIPTIONAL REGULATOR"/>
    <property type="match status" value="1"/>
</dbReference>
<dbReference type="Gene3D" id="1.10.10.60">
    <property type="entry name" value="Homeodomain-like"/>
    <property type="match status" value="2"/>
</dbReference>
<keyword evidence="7" id="KW-1185">Reference proteome</keyword>
<dbReference type="EMBL" id="BKCF01000002">
    <property type="protein sequence ID" value="GEQ86117.1"/>
    <property type="molecule type" value="Genomic_DNA"/>
</dbReference>
<dbReference type="RefSeq" id="WP_151894046.1">
    <property type="nucleotide sequence ID" value="NZ_BKCF01000002.1"/>
</dbReference>
<name>A0A5J4FU27_9FLAO</name>
<reference evidence="6 7" key="1">
    <citation type="submission" date="2019-08" db="EMBL/GenBank/DDBJ databases">
        <title>Ulvibacter marinistellae sp. nov., isolated from a starfish, Patiria pectinifera.</title>
        <authorList>
            <person name="Kawano K."/>
            <person name="Ushijima N."/>
            <person name="Kihara M."/>
            <person name="Itoh H."/>
        </authorList>
    </citation>
    <scope>NUCLEOTIDE SEQUENCE [LARGE SCALE GENOMIC DNA]</scope>
    <source>
        <strain evidence="6 7">KK4</strain>
    </source>
</reference>